<dbReference type="EMBL" id="BAABME010002216">
    <property type="protein sequence ID" value="GAA0153615.1"/>
    <property type="molecule type" value="Genomic_DNA"/>
</dbReference>
<dbReference type="Gene3D" id="3.30.420.10">
    <property type="entry name" value="Ribonuclease H-like superfamily/Ribonuclease H"/>
    <property type="match status" value="1"/>
</dbReference>
<reference evidence="2 3" key="1">
    <citation type="submission" date="2024-01" db="EMBL/GenBank/DDBJ databases">
        <title>The complete chloroplast genome sequence of Lithospermum erythrorhizon: insights into the phylogenetic relationship among Boraginaceae species and the maternal lineages of purple gromwells.</title>
        <authorList>
            <person name="Okada T."/>
            <person name="Watanabe K."/>
        </authorList>
    </citation>
    <scope>NUCLEOTIDE SEQUENCE [LARGE SCALE GENOMIC DNA]</scope>
</reference>
<evidence type="ECO:0000259" key="1">
    <source>
        <dbReference type="PROSITE" id="PS50879"/>
    </source>
</evidence>
<dbReference type="PROSITE" id="PS50879">
    <property type="entry name" value="RNASE_H_1"/>
    <property type="match status" value="1"/>
</dbReference>
<protein>
    <recommendedName>
        <fullName evidence="1">RNase H type-1 domain-containing protein</fullName>
    </recommendedName>
</protein>
<gene>
    <name evidence="2" type="ORF">LIER_11813</name>
</gene>
<dbReference type="GO" id="GO:0004523">
    <property type="term" value="F:RNA-DNA hybrid ribonuclease activity"/>
    <property type="evidence" value="ECO:0007669"/>
    <property type="project" value="InterPro"/>
</dbReference>
<evidence type="ECO:0000313" key="2">
    <source>
        <dbReference type="EMBL" id="GAA0153615.1"/>
    </source>
</evidence>
<keyword evidence="3" id="KW-1185">Reference proteome</keyword>
<organism evidence="2 3">
    <name type="scientific">Lithospermum erythrorhizon</name>
    <name type="common">Purple gromwell</name>
    <name type="synonym">Lithospermum officinale var. erythrorhizon</name>
    <dbReference type="NCBI Taxonomy" id="34254"/>
    <lineage>
        <taxon>Eukaryota</taxon>
        <taxon>Viridiplantae</taxon>
        <taxon>Streptophyta</taxon>
        <taxon>Embryophyta</taxon>
        <taxon>Tracheophyta</taxon>
        <taxon>Spermatophyta</taxon>
        <taxon>Magnoliopsida</taxon>
        <taxon>eudicotyledons</taxon>
        <taxon>Gunneridae</taxon>
        <taxon>Pentapetalae</taxon>
        <taxon>asterids</taxon>
        <taxon>lamiids</taxon>
        <taxon>Boraginales</taxon>
        <taxon>Boraginaceae</taxon>
        <taxon>Boraginoideae</taxon>
        <taxon>Lithospermeae</taxon>
        <taxon>Lithospermum</taxon>
    </lineage>
</organism>
<dbReference type="InterPro" id="IPR002156">
    <property type="entry name" value="RNaseH_domain"/>
</dbReference>
<proteinExistence type="predicted"/>
<dbReference type="PANTHER" id="PTHR48475:SF1">
    <property type="entry name" value="RNASE H TYPE-1 DOMAIN-CONTAINING PROTEIN"/>
    <property type="match status" value="1"/>
</dbReference>
<dbReference type="Pfam" id="PF13456">
    <property type="entry name" value="RVT_3"/>
    <property type="match status" value="1"/>
</dbReference>
<dbReference type="InterPro" id="IPR012337">
    <property type="entry name" value="RNaseH-like_sf"/>
</dbReference>
<feature type="domain" description="RNase H type-1" evidence="1">
    <location>
        <begin position="54"/>
        <end position="134"/>
    </location>
</feature>
<dbReference type="Proteomes" id="UP001454036">
    <property type="component" value="Unassembled WGS sequence"/>
</dbReference>
<dbReference type="SUPFAM" id="SSF53098">
    <property type="entry name" value="Ribonuclease H-like"/>
    <property type="match status" value="1"/>
</dbReference>
<name>A0AAV3PQU7_LITER</name>
<dbReference type="PANTHER" id="PTHR48475">
    <property type="entry name" value="RIBONUCLEASE H"/>
    <property type="match status" value="1"/>
</dbReference>
<accession>A0AAV3PQU7</accession>
<dbReference type="AlphaFoldDB" id="A0AAV3PQU7"/>
<comment type="caution">
    <text evidence="2">The sequence shown here is derived from an EMBL/GenBank/DDBJ whole genome shotgun (WGS) entry which is preliminary data.</text>
</comment>
<sequence length="134" mass="15226">MTPNELKYTPIEKLCLVLISSIQKLKHYFQAHTVRLISNASLIKCVMLKLVSRSSMDHRKLSKGRCTSTVIVLTPQQDLLPYSFSLSHNYSNNVVEYQALILGLEAAIELDIHQLEIYGDSQLVINQLTVARRL</sequence>
<evidence type="ECO:0000313" key="3">
    <source>
        <dbReference type="Proteomes" id="UP001454036"/>
    </source>
</evidence>
<dbReference type="InterPro" id="IPR036397">
    <property type="entry name" value="RNaseH_sf"/>
</dbReference>
<dbReference type="GO" id="GO:0003676">
    <property type="term" value="F:nucleic acid binding"/>
    <property type="evidence" value="ECO:0007669"/>
    <property type="project" value="InterPro"/>
</dbReference>